<organism evidence="1 2">
    <name type="scientific">Actinomadura chokoriensis</name>
    <dbReference type="NCBI Taxonomy" id="454156"/>
    <lineage>
        <taxon>Bacteria</taxon>
        <taxon>Bacillati</taxon>
        <taxon>Actinomycetota</taxon>
        <taxon>Actinomycetes</taxon>
        <taxon>Streptosporangiales</taxon>
        <taxon>Thermomonosporaceae</taxon>
        <taxon>Actinomadura</taxon>
    </lineage>
</organism>
<evidence type="ECO:0000313" key="2">
    <source>
        <dbReference type="Proteomes" id="UP001569904"/>
    </source>
</evidence>
<sequence length="64" mass="7538">MERARREALRLEAARLFEQGLLSDAQIGCRFRVTRMSVNRWRRAWRDGGSGVQGSWRRTMQTGR</sequence>
<gene>
    <name evidence="1" type="ORF">SM436_30480</name>
</gene>
<dbReference type="EMBL" id="JAXCEH010000026">
    <property type="protein sequence ID" value="MFA1558033.1"/>
    <property type="molecule type" value="Genomic_DNA"/>
</dbReference>
<keyword evidence="2" id="KW-1185">Reference proteome</keyword>
<dbReference type="SUPFAM" id="SSF46689">
    <property type="entry name" value="Homeodomain-like"/>
    <property type="match status" value="1"/>
</dbReference>
<protein>
    <submittedName>
        <fullName evidence="1">Helix-turn-helix domain-containing protein</fullName>
    </submittedName>
</protein>
<reference evidence="1 2" key="1">
    <citation type="submission" date="2023-11" db="EMBL/GenBank/DDBJ databases">
        <title>Actinomadura monticuli sp. nov., isolated from volcanic ash.</title>
        <authorList>
            <person name="Lee S.D."/>
            <person name="Yang H."/>
            <person name="Kim I.S."/>
        </authorList>
    </citation>
    <scope>NUCLEOTIDE SEQUENCE [LARGE SCALE GENOMIC DNA]</scope>
    <source>
        <strain evidence="1 2">DSM 45346</strain>
    </source>
</reference>
<evidence type="ECO:0000313" key="1">
    <source>
        <dbReference type="EMBL" id="MFA1558033.1"/>
    </source>
</evidence>
<dbReference type="InterPro" id="IPR009057">
    <property type="entry name" value="Homeodomain-like_sf"/>
</dbReference>
<name>A0ABV4R738_9ACTN</name>
<dbReference type="Proteomes" id="UP001569904">
    <property type="component" value="Unassembled WGS sequence"/>
</dbReference>
<accession>A0ABV4R738</accession>
<dbReference type="Pfam" id="PF13384">
    <property type="entry name" value="HTH_23"/>
    <property type="match status" value="1"/>
</dbReference>
<proteinExistence type="predicted"/>
<comment type="caution">
    <text evidence="1">The sequence shown here is derived from an EMBL/GenBank/DDBJ whole genome shotgun (WGS) entry which is preliminary data.</text>
</comment>